<keyword evidence="1" id="KW-0812">Transmembrane</keyword>
<dbReference type="Proteomes" id="UP000613974">
    <property type="component" value="Unassembled WGS sequence"/>
</dbReference>
<reference evidence="3" key="1">
    <citation type="submission" date="2023-07" db="EMBL/GenBank/DDBJ databases">
        <title>Whole genome shotgun sequence of Streptomyces nojiriensis NBRC 13794.</title>
        <authorList>
            <person name="Komaki H."/>
            <person name="Tamura T."/>
        </authorList>
    </citation>
    <scope>NUCLEOTIDE SEQUENCE [LARGE SCALE GENOMIC DNA]</scope>
    <source>
        <strain evidence="3">NBRC 13794</strain>
    </source>
</reference>
<keyword evidence="1" id="KW-0472">Membrane</keyword>
<protein>
    <submittedName>
        <fullName evidence="2">Uncharacterized protein</fullName>
    </submittedName>
</protein>
<evidence type="ECO:0000313" key="2">
    <source>
        <dbReference type="EMBL" id="GHI68631.1"/>
    </source>
</evidence>
<keyword evidence="1" id="KW-1133">Transmembrane helix</keyword>
<organism evidence="2 3">
    <name type="scientific">Streptomyces nojiriensis</name>
    <dbReference type="NCBI Taxonomy" id="66374"/>
    <lineage>
        <taxon>Bacteria</taxon>
        <taxon>Bacillati</taxon>
        <taxon>Actinomycetota</taxon>
        <taxon>Actinomycetes</taxon>
        <taxon>Kitasatosporales</taxon>
        <taxon>Streptomycetaceae</taxon>
        <taxon>Streptomyces</taxon>
    </lineage>
</organism>
<keyword evidence="3" id="KW-1185">Reference proteome</keyword>
<sequence>MLGDEEVLKAVQSHIESRGEPLAGPLSAASAITWHSLLKGQIVRSIESRSEEKRLHRGPLDLSGRPVYDVISDYRIPPPRDPAEQRRRILVRRGSIDARLCECGNGGVRCQRCEGEGMIRCEPRRPCGSCRDSTCCLLCGGDGRSALKPAGAQARTPVHAAAAETSDRGQCYECGEPGVACVTCRGRGRVQCTICRGEGSRSCPDCAGDGKVTHKHCAGTGRTVEWTEGIIAQTPRTEEVRLPEPGVLYWARKLADQHAAWTPTTMADNDPLRARVQKDFGSTLKPLLRPHHQEIARRTELEYVRFAKVAVDEHPHRIYYVFPTLGRPTVVRRPSPRRVCQIAGIAALAFLLLALVNRFLA</sequence>
<gene>
    <name evidence="2" type="ORF">Snoj_25490</name>
</gene>
<dbReference type="EMBL" id="BNEC01000003">
    <property type="protein sequence ID" value="GHI68631.1"/>
    <property type="molecule type" value="Genomic_DNA"/>
</dbReference>
<accession>A0ABQ3SKG3</accession>
<name>A0ABQ3SKG3_9ACTN</name>
<evidence type="ECO:0000313" key="3">
    <source>
        <dbReference type="Proteomes" id="UP000613974"/>
    </source>
</evidence>
<evidence type="ECO:0000256" key="1">
    <source>
        <dbReference type="SAM" id="Phobius"/>
    </source>
</evidence>
<feature type="transmembrane region" description="Helical" evidence="1">
    <location>
        <begin position="342"/>
        <end position="360"/>
    </location>
</feature>
<proteinExistence type="predicted"/>
<comment type="caution">
    <text evidence="2">The sequence shown here is derived from an EMBL/GenBank/DDBJ whole genome shotgun (WGS) entry which is preliminary data.</text>
</comment>